<evidence type="ECO:0000256" key="1">
    <source>
        <dbReference type="ARBA" id="ARBA00001700"/>
    </source>
</evidence>
<evidence type="ECO:0000256" key="10">
    <source>
        <dbReference type="ARBA" id="ARBA00022628"/>
    </source>
</evidence>
<comment type="domain">
    <text evidence="21">Modular enzyme with four functionally distinct domains. The isolated Hcy-binding domain catalyzes methyl transfer from free methylcobalamin to homocysteine. The Hcy-binding domain in association with the pterin-binding domain catalyzes the methylation of cob(I)alamin by methyltetrahydrofolate and the methylation of homocysteine. The B12-binding domain binds the cofactor. The AdoMet activation domain binds S-adenosyl-L-methionine. Under aerobic conditions cob(I)alamin can be converted to inactive cob(II)alamin. Reductive methylation by S-adenosyl-L-methionine and flavodoxin regenerates methylcobalamin.</text>
</comment>
<evidence type="ECO:0000256" key="4">
    <source>
        <dbReference type="ARBA" id="ARBA00005178"/>
    </source>
</evidence>
<dbReference type="Gene3D" id="1.10.1240.10">
    <property type="entry name" value="Methionine synthase domain"/>
    <property type="match status" value="1"/>
</dbReference>
<evidence type="ECO:0000259" key="23">
    <source>
        <dbReference type="PROSITE" id="PS50970"/>
    </source>
</evidence>
<evidence type="ECO:0000256" key="21">
    <source>
        <dbReference type="PIRNR" id="PIRNR000381"/>
    </source>
</evidence>
<dbReference type="InterPro" id="IPR036724">
    <property type="entry name" value="Cobalamin-bd_sf"/>
</dbReference>
<dbReference type="InterPro" id="IPR037010">
    <property type="entry name" value="VitB12-dep_Met_synth_activ_sf"/>
</dbReference>
<dbReference type="PROSITE" id="PS51337">
    <property type="entry name" value="B12_BINDING_NTER"/>
    <property type="match status" value="1"/>
</dbReference>
<dbReference type="Pfam" id="PF02607">
    <property type="entry name" value="B12-binding_2"/>
    <property type="match status" value="1"/>
</dbReference>
<dbReference type="InterPro" id="IPR003726">
    <property type="entry name" value="HCY_dom"/>
</dbReference>
<dbReference type="NCBIfam" id="TIGR02082">
    <property type="entry name" value="metH"/>
    <property type="match status" value="1"/>
</dbReference>
<evidence type="ECO:0000256" key="16">
    <source>
        <dbReference type="ARBA" id="ARBA00023167"/>
    </source>
</evidence>
<dbReference type="InterPro" id="IPR011822">
    <property type="entry name" value="MetH"/>
</dbReference>
<dbReference type="Pfam" id="PF00809">
    <property type="entry name" value="Pterin_bind"/>
    <property type="match status" value="1"/>
</dbReference>
<keyword evidence="15 21" id="KW-0862">Zinc</keyword>
<feature type="domain" description="B12-binding N-terminal" evidence="27">
    <location>
        <begin position="615"/>
        <end position="708"/>
    </location>
</feature>
<evidence type="ECO:0000256" key="15">
    <source>
        <dbReference type="ARBA" id="ARBA00022833"/>
    </source>
</evidence>
<feature type="binding site" evidence="22">
    <location>
        <position position="290"/>
    </location>
    <ligand>
        <name>Zn(2+)</name>
        <dbReference type="ChEBI" id="CHEBI:29105"/>
    </ligand>
</feature>
<keyword evidence="16 21" id="KW-0486">Methionine biosynthesis</keyword>
<evidence type="ECO:0000256" key="7">
    <source>
        <dbReference type="ARBA" id="ARBA00013998"/>
    </source>
</evidence>
<dbReference type="InterPro" id="IPR000489">
    <property type="entry name" value="Pterin-binding_dom"/>
</dbReference>
<keyword evidence="14" id="KW-0677">Repeat</keyword>
<comment type="similarity">
    <text evidence="5">Belongs to the vitamin-B12 dependent methionine synthase family.</text>
</comment>
<dbReference type="InterPro" id="IPR004223">
    <property type="entry name" value="VitB12-dep_Met_synth_activ_dom"/>
</dbReference>
<dbReference type="Gene3D" id="3.10.196.10">
    <property type="entry name" value="Vitamin B12-dependent methionine synthase, activation domain"/>
    <property type="match status" value="1"/>
</dbReference>
<dbReference type="InterPro" id="IPR003759">
    <property type="entry name" value="Cbl-bd_cap"/>
</dbReference>
<keyword evidence="13 21" id="KW-0479">Metal-binding</keyword>
<keyword evidence="17 21" id="KW-0170">Cobalt</keyword>
<evidence type="ECO:0000256" key="3">
    <source>
        <dbReference type="ARBA" id="ARBA00001956"/>
    </source>
</evidence>
<evidence type="ECO:0000313" key="28">
    <source>
        <dbReference type="EMBL" id="MFB5192124.1"/>
    </source>
</evidence>
<dbReference type="SUPFAM" id="SSF52242">
    <property type="entry name" value="Cobalamin (vitamin B12)-binding domain"/>
    <property type="match status" value="1"/>
</dbReference>
<evidence type="ECO:0000259" key="27">
    <source>
        <dbReference type="PROSITE" id="PS51337"/>
    </source>
</evidence>
<comment type="caution">
    <text evidence="28">The sequence shown here is derived from an EMBL/GenBank/DDBJ whole genome shotgun (WGS) entry which is preliminary data.</text>
</comment>
<feature type="binding site" evidence="22">
    <location>
        <position position="289"/>
    </location>
    <ligand>
        <name>Zn(2+)</name>
        <dbReference type="ChEBI" id="CHEBI:29105"/>
    </ligand>
</feature>
<dbReference type="InterPro" id="IPR036589">
    <property type="entry name" value="HCY_dom_sf"/>
</dbReference>
<evidence type="ECO:0000256" key="14">
    <source>
        <dbReference type="ARBA" id="ARBA00022737"/>
    </source>
</evidence>
<keyword evidence="11 21" id="KW-0808">Transferase</keyword>
<evidence type="ECO:0000256" key="20">
    <source>
        <dbReference type="NCBIfam" id="TIGR02082"/>
    </source>
</evidence>
<evidence type="ECO:0000256" key="19">
    <source>
        <dbReference type="ARBA" id="ARBA00031040"/>
    </source>
</evidence>
<keyword evidence="12 21" id="KW-0949">S-adenosyl-L-methionine</keyword>
<gene>
    <name evidence="28" type="primary">metH</name>
    <name evidence="28" type="ORF">KKP3000_000918</name>
</gene>
<evidence type="ECO:0000256" key="5">
    <source>
        <dbReference type="ARBA" id="ARBA00010398"/>
    </source>
</evidence>
<dbReference type="EC" id="2.1.1.13" evidence="6 20"/>
<dbReference type="Gene3D" id="3.20.20.20">
    <property type="entry name" value="Dihydropteroate synthase-like"/>
    <property type="match status" value="1"/>
</dbReference>
<dbReference type="Pfam" id="PF02574">
    <property type="entry name" value="S-methyl_trans"/>
    <property type="match status" value="1"/>
</dbReference>
<dbReference type="Gene3D" id="3.20.20.330">
    <property type="entry name" value="Homocysteine-binding-like domain"/>
    <property type="match status" value="1"/>
</dbReference>
<dbReference type="SUPFAM" id="SSF47644">
    <property type="entry name" value="Methionine synthase domain"/>
    <property type="match status" value="1"/>
</dbReference>
<dbReference type="PIRSF" id="PIRSF000381">
    <property type="entry name" value="MetH"/>
    <property type="match status" value="1"/>
</dbReference>
<protein>
    <recommendedName>
        <fullName evidence="7 20">Methionine synthase</fullName>
        <ecNumber evidence="6 20">2.1.1.13</ecNumber>
    </recommendedName>
    <alternativeName>
        <fullName evidence="19 21">5-methyltetrahydrofolate--homocysteine methyltransferase</fullName>
    </alternativeName>
</protein>
<dbReference type="GO" id="GO:0032259">
    <property type="term" value="P:methylation"/>
    <property type="evidence" value="ECO:0007669"/>
    <property type="project" value="UniProtKB-KW"/>
</dbReference>
<evidence type="ECO:0000256" key="2">
    <source>
        <dbReference type="ARBA" id="ARBA00001947"/>
    </source>
</evidence>
<accession>A0ABV5AIM1</accession>
<dbReference type="PANTHER" id="PTHR45833">
    <property type="entry name" value="METHIONINE SYNTHASE"/>
    <property type="match status" value="1"/>
</dbReference>
<evidence type="ECO:0000256" key="17">
    <source>
        <dbReference type="ARBA" id="ARBA00023285"/>
    </source>
</evidence>
<comment type="cofactor">
    <cofactor evidence="3 21">
        <name>methylcob(III)alamin</name>
        <dbReference type="ChEBI" id="CHEBI:28115"/>
    </cofactor>
</comment>
<reference evidence="28 29" key="1">
    <citation type="journal article" date="2024" name="Int. J. Mol. Sci.">
        <title>Exploration of Alicyclobacillus spp. Genome in Search of Antibiotic Resistance.</title>
        <authorList>
            <person name="Bucka-Kolendo J."/>
            <person name="Kiousi D.E."/>
            <person name="Dekowska A."/>
            <person name="Mikolajczuk-Szczyrba A."/>
            <person name="Karadedos D.M."/>
            <person name="Michael P."/>
            <person name="Galanis A."/>
            <person name="Sokolowska B."/>
        </authorList>
    </citation>
    <scope>NUCLEOTIDE SEQUENCE [LARGE SCALE GENOMIC DNA]</scope>
    <source>
        <strain evidence="28 29">KKP 3000</strain>
    </source>
</reference>
<sequence length="1145" mass="125196">MTQDIENLIKERILILDGAMGTMIQQSELTAQDFGGPALEGCNEYLNVTRPDLIRHIHEAYLDAGADIVETNSFGSTPLVLAEYDLAERAFEISRLSAVIAREAADKFTTADRPRFVAGSMGPTTKSLSVTGGATFDELAESYAVQAEGLMVGGADFLMVETSQDLLNVKACGIAIQRVAEKLCRNIPVMVSGTIEAMGTTLAGQSIDAFYLSVEHLRPFAVGMNCATGPELMRDHVRALSSLAECAVSCHPNAGLPDEEGCYLETPYAFAKKMSDFAREGWLNIAGGCCGTTPEHIRELARQIAGMPPRKYAAVHPHAVSGMEAMLLTDDIRPVLVGERTNVIGSRKFRRLIASGDFDAAAEVARTQVRAGAQVVDVCLADPDRDELSDMGQLLPLAVRKVKVPIMIDSTDPAVVEASLKQIQGKSIINSTNLEDGEPRLATYAKLARTYGAALVVGTIDESGMAVSRDRKVEIAVRIVNLLTEKYGLRKSDILIDPLTFPVGTGDEKYIGSAMETVEAIRMLRERLPECPTILGISNVSFGLPPAGREVLNAVFLYHCTKAGLSYAIVNSERLERYASIPEEERALCDRLLFATTDQLVAEFTAHYRERRVTSTVAVSDLPLEARLARYVVEGTKDGLIADLDEALTTAKPLDIINGPLMDGMSEVGRLFNNNELIVAEVLQSAEVMKAAVAYLEPHMERTDSHAKGRLILATVKGDVHDIGKNLVEIILSNNGFDVVNLGIKVAPEQLIQAVREYQPDMIGLSGLLVKSAQQMVTTAEDFRHAGIELPLLVGGAALTKKFTLTKIADKYDGPVIYAKDAMEGLDFANQLMGAKSRGELLARNQADREGFVAQSKANAAAPVLTSVRSRSEISREAPVFLPPDLERHVLRDYPIKMIRPYLNLQMLLGKHLGLAGNVEKRLAEGDKQAVELLDMVELLVEEAIEKRWLLANAVYQFFPTAADGDDLIIYQADGSTQRARIPFPRQAKAPYLCVADFVRPVASDKRDYMAMFALTTGSQVREEAERLKAAGEYLRAHALQAIALEMAEAFAERVHQMLRDMWGFPDPLSMTMRERFIARYQGIRVSFGYPACPDLDQQATLFSLLRPEDIGLSLTDGFMMDPEASVSALAFSHPEAKYFNVEAI</sequence>
<evidence type="ECO:0000259" key="24">
    <source>
        <dbReference type="PROSITE" id="PS50972"/>
    </source>
</evidence>
<comment type="cofactor">
    <cofactor evidence="2 21 22">
        <name>Zn(2+)</name>
        <dbReference type="ChEBI" id="CHEBI:29105"/>
    </cofactor>
</comment>
<dbReference type="SUPFAM" id="SSF82282">
    <property type="entry name" value="Homocysteine S-methyltransferase"/>
    <property type="match status" value="1"/>
</dbReference>
<dbReference type="PROSITE" id="PS50970">
    <property type="entry name" value="HCY"/>
    <property type="match status" value="1"/>
</dbReference>
<dbReference type="Pfam" id="PF02965">
    <property type="entry name" value="Met_synt_B12"/>
    <property type="match status" value="1"/>
</dbReference>
<evidence type="ECO:0000256" key="22">
    <source>
        <dbReference type="PROSITE-ProRule" id="PRU00333"/>
    </source>
</evidence>
<comment type="function">
    <text evidence="18 21">Catalyzes the transfer of a methyl group from methyl-cobalamin to homocysteine, yielding enzyme-bound cob(I)alamin and methionine. Subsequently, remethylates the cofactor using methyltetrahydrofolate.</text>
</comment>
<proteinExistence type="inferred from homology"/>
<comment type="catalytic activity">
    <reaction evidence="1 21">
        <text>(6S)-5-methyl-5,6,7,8-tetrahydrofolate + L-homocysteine = (6S)-5,6,7,8-tetrahydrofolate + L-methionine</text>
        <dbReference type="Rhea" id="RHEA:11172"/>
        <dbReference type="ChEBI" id="CHEBI:18608"/>
        <dbReference type="ChEBI" id="CHEBI:57453"/>
        <dbReference type="ChEBI" id="CHEBI:57844"/>
        <dbReference type="ChEBI" id="CHEBI:58199"/>
        <dbReference type="EC" id="2.1.1.13"/>
    </reaction>
</comment>
<dbReference type="PROSITE" id="PS50972">
    <property type="entry name" value="PTERIN_BINDING"/>
    <property type="match status" value="1"/>
</dbReference>
<evidence type="ECO:0000256" key="8">
    <source>
        <dbReference type="ARBA" id="ARBA00022603"/>
    </source>
</evidence>
<evidence type="ECO:0000256" key="18">
    <source>
        <dbReference type="ARBA" id="ARBA00025552"/>
    </source>
</evidence>
<evidence type="ECO:0000256" key="11">
    <source>
        <dbReference type="ARBA" id="ARBA00022679"/>
    </source>
</evidence>
<dbReference type="SUPFAM" id="SSF51717">
    <property type="entry name" value="Dihydropteroate synthetase-like"/>
    <property type="match status" value="1"/>
</dbReference>
<comment type="pathway">
    <text evidence="4 21">Amino-acid biosynthesis; L-methionine biosynthesis via de novo pathway; L-methionine from L-homocysteine (MetH route): step 1/1.</text>
</comment>
<keyword evidence="9 21" id="KW-0028">Amino-acid biosynthesis</keyword>
<dbReference type="Gene3D" id="3.40.50.280">
    <property type="entry name" value="Cobalamin-binding domain"/>
    <property type="match status" value="1"/>
</dbReference>
<dbReference type="InterPro" id="IPR011005">
    <property type="entry name" value="Dihydropteroate_synth-like_sf"/>
</dbReference>
<dbReference type="PANTHER" id="PTHR45833:SF1">
    <property type="entry name" value="METHIONINE SYNTHASE"/>
    <property type="match status" value="1"/>
</dbReference>
<dbReference type="SMART" id="SM01018">
    <property type="entry name" value="B12-binding_2"/>
    <property type="match status" value="1"/>
</dbReference>
<organism evidence="28 29">
    <name type="scientific">Alicyclobacillus fastidiosus</name>
    <dbReference type="NCBI Taxonomy" id="392011"/>
    <lineage>
        <taxon>Bacteria</taxon>
        <taxon>Bacillati</taxon>
        <taxon>Bacillota</taxon>
        <taxon>Bacilli</taxon>
        <taxon>Bacillales</taxon>
        <taxon>Alicyclobacillaceae</taxon>
        <taxon>Alicyclobacillus</taxon>
    </lineage>
</organism>
<dbReference type="CDD" id="cd02069">
    <property type="entry name" value="methionine_synthase_B12_BD"/>
    <property type="match status" value="1"/>
</dbReference>
<evidence type="ECO:0000256" key="12">
    <source>
        <dbReference type="ARBA" id="ARBA00022691"/>
    </source>
</evidence>
<feature type="domain" description="Hcy-binding" evidence="23">
    <location>
        <begin position="2"/>
        <end position="304"/>
    </location>
</feature>
<dbReference type="InterPro" id="IPR006158">
    <property type="entry name" value="Cobalamin-bd"/>
</dbReference>
<feature type="domain" description="B12-binding" evidence="26">
    <location>
        <begin position="708"/>
        <end position="843"/>
    </location>
</feature>
<keyword evidence="29" id="KW-1185">Reference proteome</keyword>
<dbReference type="InterPro" id="IPR033706">
    <property type="entry name" value="Met_synthase_B12-bd"/>
</dbReference>
<evidence type="ECO:0000256" key="13">
    <source>
        <dbReference type="ARBA" id="ARBA00022723"/>
    </source>
</evidence>
<evidence type="ECO:0000313" key="29">
    <source>
        <dbReference type="Proteomes" id="UP001579974"/>
    </source>
</evidence>
<feature type="domain" description="AdoMet activation" evidence="25">
    <location>
        <begin position="856"/>
        <end position="1145"/>
    </location>
</feature>
<name>A0ABV5AIM1_9BACL</name>
<evidence type="ECO:0000259" key="25">
    <source>
        <dbReference type="PROSITE" id="PS50974"/>
    </source>
</evidence>
<dbReference type="InterPro" id="IPR050554">
    <property type="entry name" value="Met_Synthase/Corrinoid"/>
</dbReference>
<evidence type="ECO:0000256" key="9">
    <source>
        <dbReference type="ARBA" id="ARBA00022605"/>
    </source>
</evidence>
<dbReference type="EMBL" id="JBDXSU010000017">
    <property type="protein sequence ID" value="MFB5192124.1"/>
    <property type="molecule type" value="Genomic_DNA"/>
</dbReference>
<feature type="domain" description="Pterin-binding" evidence="24">
    <location>
        <begin position="334"/>
        <end position="589"/>
    </location>
</feature>
<keyword evidence="10 21" id="KW-0846">Cobalamin</keyword>
<evidence type="ECO:0000259" key="26">
    <source>
        <dbReference type="PROSITE" id="PS51332"/>
    </source>
</evidence>
<dbReference type="Pfam" id="PF02310">
    <property type="entry name" value="B12-binding"/>
    <property type="match status" value="1"/>
</dbReference>
<feature type="binding site" evidence="22">
    <location>
        <position position="226"/>
    </location>
    <ligand>
        <name>Zn(2+)</name>
        <dbReference type="ChEBI" id="CHEBI:29105"/>
    </ligand>
</feature>
<dbReference type="InterPro" id="IPR036594">
    <property type="entry name" value="Meth_synthase_dom"/>
</dbReference>
<dbReference type="Proteomes" id="UP001579974">
    <property type="component" value="Unassembled WGS sequence"/>
</dbReference>
<dbReference type="PROSITE" id="PS51332">
    <property type="entry name" value="B12_BINDING"/>
    <property type="match status" value="1"/>
</dbReference>
<dbReference type="SUPFAM" id="SSF56507">
    <property type="entry name" value="Methionine synthase activation domain-like"/>
    <property type="match status" value="1"/>
</dbReference>
<dbReference type="GO" id="GO:0008705">
    <property type="term" value="F:methionine synthase activity"/>
    <property type="evidence" value="ECO:0007669"/>
    <property type="project" value="UniProtKB-EC"/>
</dbReference>
<keyword evidence="8 21" id="KW-0489">Methyltransferase</keyword>
<evidence type="ECO:0000256" key="6">
    <source>
        <dbReference type="ARBA" id="ARBA00012032"/>
    </source>
</evidence>
<dbReference type="PROSITE" id="PS50974">
    <property type="entry name" value="ADOMET_ACTIVATION"/>
    <property type="match status" value="1"/>
</dbReference>